<evidence type="ECO:0000259" key="2">
    <source>
        <dbReference type="SMART" id="SM00065"/>
    </source>
</evidence>
<dbReference type="InterPro" id="IPR003018">
    <property type="entry name" value="GAF"/>
</dbReference>
<dbReference type="InterPro" id="IPR051448">
    <property type="entry name" value="CdaR-like_regulators"/>
</dbReference>
<evidence type="ECO:0000313" key="4">
    <source>
        <dbReference type="Proteomes" id="UP000182237"/>
    </source>
</evidence>
<name>A0A1H1UYC9_9CORY</name>
<feature type="coiled-coil region" evidence="1">
    <location>
        <begin position="205"/>
        <end position="242"/>
    </location>
</feature>
<dbReference type="Pfam" id="PF13556">
    <property type="entry name" value="HTH_30"/>
    <property type="match status" value="1"/>
</dbReference>
<evidence type="ECO:0000256" key="1">
    <source>
        <dbReference type="SAM" id="Coils"/>
    </source>
</evidence>
<dbReference type="SMART" id="SM00065">
    <property type="entry name" value="GAF"/>
    <property type="match status" value="1"/>
</dbReference>
<dbReference type="Gene3D" id="1.10.10.2840">
    <property type="entry name" value="PucR C-terminal helix-turn-helix domain"/>
    <property type="match status" value="1"/>
</dbReference>
<reference evidence="3 4" key="1">
    <citation type="submission" date="2016-10" db="EMBL/GenBank/DDBJ databases">
        <authorList>
            <person name="de Groot N.N."/>
        </authorList>
    </citation>
    <scope>NUCLEOTIDE SEQUENCE [LARGE SCALE GENOMIC DNA]</scope>
    <source>
        <strain evidence="3 4">DSM 45434</strain>
    </source>
</reference>
<dbReference type="STRING" id="1203190.GCA_000312345_02084"/>
<dbReference type="InterPro" id="IPR025736">
    <property type="entry name" value="PucR_C-HTH_dom"/>
</dbReference>
<feature type="domain" description="GAF" evidence="2">
    <location>
        <begin position="65"/>
        <end position="216"/>
    </location>
</feature>
<protein>
    <submittedName>
        <fullName evidence="3">GAF domain-containing protein</fullName>
    </submittedName>
</protein>
<dbReference type="eggNOG" id="COG2203">
    <property type="taxonomic scope" value="Bacteria"/>
</dbReference>
<dbReference type="PANTHER" id="PTHR33744">
    <property type="entry name" value="CARBOHYDRATE DIACID REGULATOR"/>
    <property type="match status" value="1"/>
</dbReference>
<dbReference type="PANTHER" id="PTHR33744:SF1">
    <property type="entry name" value="DNA-BINDING TRANSCRIPTIONAL ACTIVATOR ADER"/>
    <property type="match status" value="1"/>
</dbReference>
<gene>
    <name evidence="3" type="ORF">SAMN04488539_2363</name>
</gene>
<dbReference type="eggNOG" id="COG2508">
    <property type="taxonomic scope" value="Bacteria"/>
</dbReference>
<organism evidence="3 4">
    <name type="scientific">Corynebacterium timonense</name>
    <dbReference type="NCBI Taxonomy" id="441500"/>
    <lineage>
        <taxon>Bacteria</taxon>
        <taxon>Bacillati</taxon>
        <taxon>Actinomycetota</taxon>
        <taxon>Actinomycetes</taxon>
        <taxon>Mycobacteriales</taxon>
        <taxon>Corynebacteriaceae</taxon>
        <taxon>Corynebacterium</taxon>
    </lineage>
</organism>
<dbReference type="Pfam" id="PF13185">
    <property type="entry name" value="GAF_2"/>
    <property type="match status" value="1"/>
</dbReference>
<keyword evidence="1" id="KW-0175">Coiled coil</keyword>
<dbReference type="AlphaFoldDB" id="A0A1H1UYC9"/>
<dbReference type="SUPFAM" id="SSF55781">
    <property type="entry name" value="GAF domain-like"/>
    <property type="match status" value="1"/>
</dbReference>
<proteinExistence type="predicted"/>
<dbReference type="Gene3D" id="3.30.450.40">
    <property type="match status" value="1"/>
</dbReference>
<evidence type="ECO:0000313" key="3">
    <source>
        <dbReference type="EMBL" id="SDS77360.1"/>
    </source>
</evidence>
<dbReference type="InterPro" id="IPR042070">
    <property type="entry name" value="PucR_C-HTH_sf"/>
</dbReference>
<dbReference type="Proteomes" id="UP000182237">
    <property type="component" value="Chromosome I"/>
</dbReference>
<accession>A0A1H1UYC9</accession>
<keyword evidence="4" id="KW-1185">Reference proteome</keyword>
<sequence length="608" mass="65873">MSMLVKVLEHTQRGRTVPRELFDALSPDEQEAVRAFEHSRRIEYGWRTITLSILRTATDLSRGRDPMQVLEELVHSSRQIINADVAYISVNDEETATTSVFMTSGVVTEKFRTIRIPFGVGVLGNVAAKKRASWTYDHGKDPEVTHVPDVDEAVQAEGIRGILGAPLTNNGKVVGALMVGDRRPRFYTADEIVVLDSLASLASVAFETSQLIEELEEAVATLQEAQGQSERQIRQLEALSEADAMLMDALTNGAQLTRVHEVITETLGCSAWFFRDRELLPLAAGRAPVAEETMRELIAASEAAGGIVTGEGVSALAISVNQRHVGAICVDRVVDDSEARILHRASLTFAAMVLFREALVAAESRQATDLVRKIFAGTAADEDVARLKRMTGLDVKEDAGLYVAVVTPGRRPLSAVTLDRLLADRGLIVEHGDHLCAVVRAPAGPEKALDPILALAAEEKSEVYAGAVRLPADVGEFVGAHSQAVLLAAGMRSLDLANRVATPSTFGSFGLLLNAGSETIDAIIDDTLGPLVRYDAQNRTELTRTAAEFFDNGRNIGATAKALFIHDNTVRQRVDRIASVLGEDWTTGPHAFDIHLALRAWQIRGRSV</sequence>
<dbReference type="OrthoDB" id="8026818at2"/>
<dbReference type="RefSeq" id="WP_019194868.1">
    <property type="nucleotide sequence ID" value="NZ_LT629765.1"/>
</dbReference>
<dbReference type="EMBL" id="LT629765">
    <property type="protein sequence ID" value="SDS77360.1"/>
    <property type="molecule type" value="Genomic_DNA"/>
</dbReference>
<dbReference type="InterPro" id="IPR029016">
    <property type="entry name" value="GAF-like_dom_sf"/>
</dbReference>